<keyword evidence="3" id="KW-1185">Reference proteome</keyword>
<organism evidence="2 3">
    <name type="scientific">Elliptochloris bilobata</name>
    <dbReference type="NCBI Taxonomy" id="381761"/>
    <lineage>
        <taxon>Eukaryota</taxon>
        <taxon>Viridiplantae</taxon>
        <taxon>Chlorophyta</taxon>
        <taxon>core chlorophytes</taxon>
        <taxon>Trebouxiophyceae</taxon>
        <taxon>Trebouxiophyceae incertae sedis</taxon>
        <taxon>Elliptochloris clade</taxon>
        <taxon>Elliptochloris</taxon>
    </lineage>
</organism>
<protein>
    <submittedName>
        <fullName evidence="2">Uncharacterized protein</fullName>
    </submittedName>
</protein>
<evidence type="ECO:0000256" key="1">
    <source>
        <dbReference type="SAM" id="MobiDB-lite"/>
    </source>
</evidence>
<evidence type="ECO:0000313" key="2">
    <source>
        <dbReference type="EMBL" id="KAK9838156.1"/>
    </source>
</evidence>
<name>A0AAW1RWK6_9CHLO</name>
<dbReference type="EMBL" id="JALJOU010000020">
    <property type="protein sequence ID" value="KAK9838156.1"/>
    <property type="molecule type" value="Genomic_DNA"/>
</dbReference>
<evidence type="ECO:0000313" key="3">
    <source>
        <dbReference type="Proteomes" id="UP001445335"/>
    </source>
</evidence>
<feature type="compositionally biased region" description="Low complexity" evidence="1">
    <location>
        <begin position="1"/>
        <end position="17"/>
    </location>
</feature>
<accession>A0AAW1RWK6</accession>
<proteinExistence type="predicted"/>
<reference evidence="2 3" key="1">
    <citation type="journal article" date="2024" name="Nat. Commun.">
        <title>Phylogenomics reveals the evolutionary origins of lichenization in chlorophyte algae.</title>
        <authorList>
            <person name="Puginier C."/>
            <person name="Libourel C."/>
            <person name="Otte J."/>
            <person name="Skaloud P."/>
            <person name="Haon M."/>
            <person name="Grisel S."/>
            <person name="Petersen M."/>
            <person name="Berrin J.G."/>
            <person name="Delaux P.M."/>
            <person name="Dal Grande F."/>
            <person name="Keller J."/>
        </authorList>
    </citation>
    <scope>NUCLEOTIDE SEQUENCE [LARGE SCALE GENOMIC DNA]</scope>
    <source>
        <strain evidence="2 3">SAG 245.80</strain>
    </source>
</reference>
<dbReference type="Proteomes" id="UP001445335">
    <property type="component" value="Unassembled WGS sequence"/>
</dbReference>
<sequence length="260" mass="25321">MSLAAQQPGQPGPGDAARPPRRAPAPPRYDPIFNPIIAITTNESAAMGSVANTAATGGVQTVSANTAQSLQAPVNNPAAFEQPATSGGAVAGGGTAAGSGGQTVTVTNGFAQLPAGVAPASGPGAAGGAAAGVGGAALPPQVASVFSSAERAKNMPLVSAANGGFSIQQPIVSNSYNGITSGGNVFKAGQQGVTLGNVGVGDSIQFAQGGGVTIDPGSAGSLWNLARQAASLYGRYGRKLKLWRERRGALARGAHGQQVA</sequence>
<dbReference type="AlphaFoldDB" id="A0AAW1RWK6"/>
<gene>
    <name evidence="2" type="ORF">WJX81_005060</name>
</gene>
<feature type="region of interest" description="Disordered" evidence="1">
    <location>
        <begin position="1"/>
        <end position="31"/>
    </location>
</feature>
<comment type="caution">
    <text evidence="2">The sequence shown here is derived from an EMBL/GenBank/DDBJ whole genome shotgun (WGS) entry which is preliminary data.</text>
</comment>